<protein>
    <submittedName>
        <fullName evidence="3">SRPBCC domain-containing protein</fullName>
    </submittedName>
</protein>
<dbReference type="Gene3D" id="3.30.530.20">
    <property type="match status" value="1"/>
</dbReference>
<evidence type="ECO:0000259" key="2">
    <source>
        <dbReference type="Pfam" id="PF08327"/>
    </source>
</evidence>
<dbReference type="InterPro" id="IPR023393">
    <property type="entry name" value="START-like_dom_sf"/>
</dbReference>
<comment type="similarity">
    <text evidence="1">Belongs to the AHA1 family.</text>
</comment>
<gene>
    <name evidence="3" type="ORF">RZS28_14370</name>
</gene>
<organism evidence="3 4">
    <name type="scientific">Methylocapsa polymorpha</name>
    <dbReference type="NCBI Taxonomy" id="3080828"/>
    <lineage>
        <taxon>Bacteria</taxon>
        <taxon>Pseudomonadati</taxon>
        <taxon>Pseudomonadota</taxon>
        <taxon>Alphaproteobacteria</taxon>
        <taxon>Hyphomicrobiales</taxon>
        <taxon>Beijerinckiaceae</taxon>
        <taxon>Methylocapsa</taxon>
    </lineage>
</organism>
<reference evidence="3 4" key="1">
    <citation type="submission" date="2023-10" db="EMBL/GenBank/DDBJ databases">
        <title>Novel methanotroph of the genus Methylocapsa from a subarctic wetland.</title>
        <authorList>
            <person name="Belova S.E."/>
            <person name="Oshkin I.Y."/>
            <person name="Miroshnikov K."/>
            <person name="Dedysh S.N."/>
        </authorList>
    </citation>
    <scope>NUCLEOTIDE SEQUENCE [LARGE SCALE GENOMIC DNA]</scope>
    <source>
        <strain evidence="3 4">RX1</strain>
    </source>
</reference>
<dbReference type="InterPro" id="IPR013538">
    <property type="entry name" value="ASHA1/2-like_C"/>
</dbReference>
<keyword evidence="4" id="KW-1185">Reference proteome</keyword>
<evidence type="ECO:0000256" key="1">
    <source>
        <dbReference type="ARBA" id="ARBA00006817"/>
    </source>
</evidence>
<evidence type="ECO:0000313" key="4">
    <source>
        <dbReference type="Proteomes" id="UP001626536"/>
    </source>
</evidence>
<name>A0ABZ0HRK2_9HYPH</name>
<accession>A0ABZ0HRK2</accession>
<evidence type="ECO:0000313" key="3">
    <source>
        <dbReference type="EMBL" id="WOJ88980.1"/>
    </source>
</evidence>
<sequence>MTETAEKRSIVVEADMPYPVEKVWRALTDSECIALWFMKNDLVPEFGHKFTLRSRPIERWDGEFQCQVLEVEEQQKISFAWKGGHPELKAFGRYIDTMATWTIAPNPDGGTHVRFDHDGFDTSEESNGCYEAMTKGAQSIVRTLNKMIPDFDE</sequence>
<dbReference type="SUPFAM" id="SSF55961">
    <property type="entry name" value="Bet v1-like"/>
    <property type="match status" value="1"/>
</dbReference>
<proteinExistence type="inferred from homology"/>
<dbReference type="CDD" id="cd07814">
    <property type="entry name" value="SRPBCC_CalC_Aha1-like"/>
    <property type="match status" value="1"/>
</dbReference>
<dbReference type="RefSeq" id="WP_407338418.1">
    <property type="nucleotide sequence ID" value="NZ_CP136862.1"/>
</dbReference>
<dbReference type="Proteomes" id="UP001626536">
    <property type="component" value="Chromosome"/>
</dbReference>
<feature type="domain" description="Activator of Hsp90 ATPase homologue 1/2-like C-terminal" evidence="2">
    <location>
        <begin position="18"/>
        <end position="145"/>
    </location>
</feature>
<dbReference type="Pfam" id="PF08327">
    <property type="entry name" value="AHSA1"/>
    <property type="match status" value="1"/>
</dbReference>
<dbReference type="EMBL" id="CP136862">
    <property type="protein sequence ID" value="WOJ88980.1"/>
    <property type="molecule type" value="Genomic_DNA"/>
</dbReference>